<name>A0A8J3VGH7_9ACTN</name>
<organism evidence="1 2">
    <name type="scientific">Rhizocola hellebori</name>
    <dbReference type="NCBI Taxonomy" id="1392758"/>
    <lineage>
        <taxon>Bacteria</taxon>
        <taxon>Bacillati</taxon>
        <taxon>Actinomycetota</taxon>
        <taxon>Actinomycetes</taxon>
        <taxon>Micromonosporales</taxon>
        <taxon>Micromonosporaceae</taxon>
        <taxon>Rhizocola</taxon>
    </lineage>
</organism>
<dbReference type="AlphaFoldDB" id="A0A8J3VGH7"/>
<sequence>MITAVEMHSHLERFLADRDIPMTRLTDHVEEVFGVPRLVVAAGSVIHGFGNPGSDVDVLVLVDNPGVTNFPLSSYDGQQAFDVTYLDTAWAREVGEQIGDGSALACVHEPAGCAKTHETLVQFSRLPLGFVIEAEPEWNAWVSRMRGPALGRILRRWWLLRALRAWTAARIFGADKPWLAAHRYCDAGLALLNARVTAAGEAYFGPKWVAAKLARLDDQAGLAVYERLLAVPGDGAALPSYVDRCEELLESLSAIGPESPQVHLVASYAPGVNVFRANGRTLVSRWMMRGVEFAGPLPQAAMSAGGPIWAGRLTELPSWLRALLVADMAWLGIADWGGHDKPGD</sequence>
<protein>
    <submittedName>
        <fullName evidence="1">Uncharacterized protein</fullName>
    </submittedName>
</protein>
<dbReference type="RefSeq" id="WP_203908776.1">
    <property type="nucleotide sequence ID" value="NZ_BONY01000015.1"/>
</dbReference>
<dbReference type="Proteomes" id="UP000612899">
    <property type="component" value="Unassembled WGS sequence"/>
</dbReference>
<dbReference type="InterPro" id="IPR043519">
    <property type="entry name" value="NT_sf"/>
</dbReference>
<evidence type="ECO:0000313" key="1">
    <source>
        <dbReference type="EMBL" id="GIH04903.1"/>
    </source>
</evidence>
<accession>A0A8J3VGH7</accession>
<dbReference type="EMBL" id="BONY01000015">
    <property type="protein sequence ID" value="GIH04903.1"/>
    <property type="molecule type" value="Genomic_DNA"/>
</dbReference>
<gene>
    <name evidence="1" type="ORF">Rhe02_29700</name>
</gene>
<dbReference type="SUPFAM" id="SSF81301">
    <property type="entry name" value="Nucleotidyltransferase"/>
    <property type="match status" value="1"/>
</dbReference>
<evidence type="ECO:0000313" key="2">
    <source>
        <dbReference type="Proteomes" id="UP000612899"/>
    </source>
</evidence>
<comment type="caution">
    <text evidence="1">The sequence shown here is derived from an EMBL/GenBank/DDBJ whole genome shotgun (WGS) entry which is preliminary data.</text>
</comment>
<proteinExistence type="predicted"/>
<keyword evidence="2" id="KW-1185">Reference proteome</keyword>
<reference evidence="1" key="1">
    <citation type="submission" date="2021-01" db="EMBL/GenBank/DDBJ databases">
        <title>Whole genome shotgun sequence of Rhizocola hellebori NBRC 109834.</title>
        <authorList>
            <person name="Komaki H."/>
            <person name="Tamura T."/>
        </authorList>
    </citation>
    <scope>NUCLEOTIDE SEQUENCE</scope>
    <source>
        <strain evidence="1">NBRC 109834</strain>
    </source>
</reference>